<feature type="transmembrane region" description="Helical" evidence="6">
    <location>
        <begin position="142"/>
        <end position="165"/>
    </location>
</feature>
<reference evidence="9" key="2">
    <citation type="submission" date="2020-11" db="EMBL/GenBank/DDBJ databases">
        <authorList>
            <person name="McCartney M.A."/>
            <person name="Auch B."/>
            <person name="Kono T."/>
            <person name="Mallez S."/>
            <person name="Becker A."/>
            <person name="Gohl D.M."/>
            <person name="Silverstein K.A.T."/>
            <person name="Koren S."/>
            <person name="Bechman K.B."/>
            <person name="Herman A."/>
            <person name="Abrahante J.E."/>
            <person name="Garbe J."/>
        </authorList>
    </citation>
    <scope>NUCLEOTIDE SEQUENCE</scope>
    <source>
        <strain evidence="9">Duluth1</strain>
        <tissue evidence="9">Whole animal</tissue>
    </source>
</reference>
<name>A0A9D4JP59_DREPO</name>
<feature type="domain" description="WxxW" evidence="8">
    <location>
        <begin position="37"/>
        <end position="130"/>
    </location>
</feature>
<proteinExistence type="predicted"/>
<keyword evidence="10" id="KW-1185">Reference proteome</keyword>
<accession>A0A9D4JP59</accession>
<dbReference type="AlphaFoldDB" id="A0A9D4JP59"/>
<keyword evidence="4" id="KW-0325">Glycoprotein</keyword>
<keyword evidence="3 7" id="KW-0732">Signal</keyword>
<evidence type="ECO:0000256" key="5">
    <source>
        <dbReference type="SAM" id="MobiDB-lite"/>
    </source>
</evidence>
<feature type="compositionally biased region" description="Basic and acidic residues" evidence="5">
    <location>
        <begin position="305"/>
        <end position="316"/>
    </location>
</feature>
<gene>
    <name evidence="9" type="ORF">DPMN_144419</name>
</gene>
<feature type="region of interest" description="Disordered" evidence="5">
    <location>
        <begin position="268"/>
        <end position="292"/>
    </location>
</feature>
<evidence type="ECO:0000256" key="4">
    <source>
        <dbReference type="ARBA" id="ARBA00023180"/>
    </source>
</evidence>
<evidence type="ECO:0000313" key="10">
    <source>
        <dbReference type="Proteomes" id="UP000828390"/>
    </source>
</evidence>
<evidence type="ECO:0000256" key="1">
    <source>
        <dbReference type="ARBA" id="ARBA00004613"/>
    </source>
</evidence>
<sequence length="360" mass="39149">MLMTNHLPRWKCLHSCVMATWLALYVNAVAEASHITWTAWYNTDTPTSGDDDDERVDTIRRRGLQICGGYSPINTECRDVDNHTLTFDALSVQLAGDILDEPCTTAGILCRDSDQSKPRKCANYAIRFMCSSIPDRHAPPNIGVIGIAAGLSVFVPIACVAIFHISRVCLRRRRSATEVLVSGNSSSGSCDQADLPPSYSFLFGDTVRSISAIEFPSQNSDTGQSNASFSASVTHLSSGTDSEAYSSIQRGATVLGIHANQSVVSLSPDALPAGPAAPEPGPRRQSEAGRPRFPNMHISIYEIISRPESRESHDVTRPQTPDLSYARTPPPDYKDAVVILGSGEINTNYILDAKEREELH</sequence>
<comment type="subcellular location">
    <subcellularLocation>
        <location evidence="1">Secreted</location>
    </subcellularLocation>
</comment>
<evidence type="ECO:0000256" key="3">
    <source>
        <dbReference type="ARBA" id="ARBA00022729"/>
    </source>
</evidence>
<evidence type="ECO:0000256" key="2">
    <source>
        <dbReference type="ARBA" id="ARBA00022525"/>
    </source>
</evidence>
<reference evidence="9" key="1">
    <citation type="journal article" date="2019" name="bioRxiv">
        <title>The Genome of the Zebra Mussel, Dreissena polymorpha: A Resource for Invasive Species Research.</title>
        <authorList>
            <person name="McCartney M.A."/>
            <person name="Auch B."/>
            <person name="Kono T."/>
            <person name="Mallez S."/>
            <person name="Zhang Y."/>
            <person name="Obille A."/>
            <person name="Becker A."/>
            <person name="Abrahante J.E."/>
            <person name="Garbe J."/>
            <person name="Badalamenti J.P."/>
            <person name="Herman A."/>
            <person name="Mangelson H."/>
            <person name="Liachko I."/>
            <person name="Sullivan S."/>
            <person name="Sone E.D."/>
            <person name="Koren S."/>
            <person name="Silverstein K.A.T."/>
            <person name="Beckman K.B."/>
            <person name="Gohl D.M."/>
        </authorList>
    </citation>
    <scope>NUCLEOTIDE SEQUENCE</scope>
    <source>
        <strain evidence="9">Duluth1</strain>
        <tissue evidence="9">Whole animal</tissue>
    </source>
</reference>
<dbReference type="Pfam" id="PF13330">
    <property type="entry name" value="Mucin2_WxxW"/>
    <property type="match status" value="1"/>
</dbReference>
<protein>
    <recommendedName>
        <fullName evidence="8">WxxW domain-containing protein</fullName>
    </recommendedName>
</protein>
<keyword evidence="6" id="KW-1133">Transmembrane helix</keyword>
<feature type="signal peptide" evidence="7">
    <location>
        <begin position="1"/>
        <end position="28"/>
    </location>
</feature>
<keyword evidence="6" id="KW-0472">Membrane</keyword>
<feature type="compositionally biased region" description="Basic and acidic residues" evidence="5">
    <location>
        <begin position="281"/>
        <end position="290"/>
    </location>
</feature>
<evidence type="ECO:0000256" key="6">
    <source>
        <dbReference type="SAM" id="Phobius"/>
    </source>
</evidence>
<dbReference type="InterPro" id="IPR025155">
    <property type="entry name" value="WxxW_domain"/>
</dbReference>
<dbReference type="Proteomes" id="UP000828390">
    <property type="component" value="Unassembled WGS sequence"/>
</dbReference>
<keyword evidence="2" id="KW-0964">Secreted</keyword>
<organism evidence="9 10">
    <name type="scientific">Dreissena polymorpha</name>
    <name type="common">Zebra mussel</name>
    <name type="synonym">Mytilus polymorpha</name>
    <dbReference type="NCBI Taxonomy" id="45954"/>
    <lineage>
        <taxon>Eukaryota</taxon>
        <taxon>Metazoa</taxon>
        <taxon>Spiralia</taxon>
        <taxon>Lophotrochozoa</taxon>
        <taxon>Mollusca</taxon>
        <taxon>Bivalvia</taxon>
        <taxon>Autobranchia</taxon>
        <taxon>Heteroconchia</taxon>
        <taxon>Euheterodonta</taxon>
        <taxon>Imparidentia</taxon>
        <taxon>Neoheterodontei</taxon>
        <taxon>Myida</taxon>
        <taxon>Dreissenoidea</taxon>
        <taxon>Dreissenidae</taxon>
        <taxon>Dreissena</taxon>
    </lineage>
</organism>
<evidence type="ECO:0000313" key="9">
    <source>
        <dbReference type="EMBL" id="KAH3815883.1"/>
    </source>
</evidence>
<dbReference type="GO" id="GO:0005576">
    <property type="term" value="C:extracellular region"/>
    <property type="evidence" value="ECO:0007669"/>
    <property type="project" value="UniProtKB-SubCell"/>
</dbReference>
<evidence type="ECO:0000256" key="7">
    <source>
        <dbReference type="SAM" id="SignalP"/>
    </source>
</evidence>
<keyword evidence="6" id="KW-0812">Transmembrane</keyword>
<feature type="region of interest" description="Disordered" evidence="5">
    <location>
        <begin position="305"/>
        <end position="329"/>
    </location>
</feature>
<feature type="chain" id="PRO_5039702377" description="WxxW domain-containing protein" evidence="7">
    <location>
        <begin position="29"/>
        <end position="360"/>
    </location>
</feature>
<dbReference type="EMBL" id="JAIWYP010000006">
    <property type="protein sequence ID" value="KAH3815883.1"/>
    <property type="molecule type" value="Genomic_DNA"/>
</dbReference>
<evidence type="ECO:0000259" key="8">
    <source>
        <dbReference type="Pfam" id="PF13330"/>
    </source>
</evidence>
<comment type="caution">
    <text evidence="9">The sequence shown here is derived from an EMBL/GenBank/DDBJ whole genome shotgun (WGS) entry which is preliminary data.</text>
</comment>
<dbReference type="OrthoDB" id="6103516at2759"/>